<comment type="caution">
    <text evidence="2">The sequence shown here is derived from an EMBL/GenBank/DDBJ whole genome shotgun (WGS) entry which is preliminary data.</text>
</comment>
<evidence type="ECO:0000256" key="1">
    <source>
        <dbReference type="SAM" id="Phobius"/>
    </source>
</evidence>
<sequence length="373" mass="40660">MAAAFIQNRSAWERVAIAAVVMAPTFYALWAKRVDIPRGREALEEARRLSKELAEYGAVVIPPHGLATDPDQMELARTKVRMNTRLHWSELRLALQRFWRAAADETIDIDDPTTWPDPDKLDADWEARHSYTLRAPVAPLGMRSRISAAKWTRGDGAPQLVLAAFLDPSMSRVHFGDDTHRYLRLADVTGSSGAPVVHPFSHRVLLRALRRAAEEGLLVPPGALEAAVRRWAASRSPAPGAKQGNPASSHGVQVDLPAGSQLLLLGSTARSVVWPAEPLPPPHSRTPLPRAATPLVWHEAQAWFPYRPASLPQDEPSAAELQAMLEALPADSPARALFEGAPPARSTKDAAMEDADVEAMLAELRAAVPDSRA</sequence>
<reference evidence="2 3" key="1">
    <citation type="submission" date="2019-07" db="EMBL/GenBank/DDBJ databases">
        <title>Genomes of Cafeteria roenbergensis.</title>
        <authorList>
            <person name="Fischer M.G."/>
            <person name="Hackl T."/>
            <person name="Roman M."/>
        </authorList>
    </citation>
    <scope>NUCLEOTIDE SEQUENCE [LARGE SCALE GENOMIC DNA]</scope>
    <source>
        <strain evidence="2 3">BVI</strain>
    </source>
</reference>
<evidence type="ECO:0000313" key="2">
    <source>
        <dbReference type="EMBL" id="KAA0149728.1"/>
    </source>
</evidence>
<protein>
    <submittedName>
        <fullName evidence="2">Uncharacterized protein</fullName>
    </submittedName>
</protein>
<keyword evidence="1" id="KW-0472">Membrane</keyword>
<keyword evidence="1" id="KW-1133">Transmembrane helix</keyword>
<proteinExistence type="predicted"/>
<evidence type="ECO:0000313" key="3">
    <source>
        <dbReference type="Proteomes" id="UP000323011"/>
    </source>
</evidence>
<dbReference type="EMBL" id="VLTN01000040">
    <property type="protein sequence ID" value="KAA0149728.1"/>
    <property type="molecule type" value="Genomic_DNA"/>
</dbReference>
<keyword evidence="1" id="KW-0812">Transmembrane</keyword>
<organism evidence="2 3">
    <name type="scientific">Cafeteria roenbergensis</name>
    <name type="common">Marine flagellate</name>
    <dbReference type="NCBI Taxonomy" id="33653"/>
    <lineage>
        <taxon>Eukaryota</taxon>
        <taxon>Sar</taxon>
        <taxon>Stramenopiles</taxon>
        <taxon>Bigyra</taxon>
        <taxon>Opalozoa</taxon>
        <taxon>Bicosoecida</taxon>
        <taxon>Cafeteriaceae</taxon>
        <taxon>Cafeteria</taxon>
    </lineage>
</organism>
<name>A0A5A8CA85_CAFRO</name>
<feature type="transmembrane region" description="Helical" evidence="1">
    <location>
        <begin position="12"/>
        <end position="30"/>
    </location>
</feature>
<keyword evidence="3" id="KW-1185">Reference proteome</keyword>
<accession>A0A5A8CA85</accession>
<dbReference type="AlphaFoldDB" id="A0A5A8CA85"/>
<gene>
    <name evidence="2" type="ORF">FNF29_05739</name>
</gene>
<dbReference type="Proteomes" id="UP000323011">
    <property type="component" value="Unassembled WGS sequence"/>
</dbReference>